<evidence type="ECO:0000256" key="3">
    <source>
        <dbReference type="ARBA" id="ARBA00022755"/>
    </source>
</evidence>
<dbReference type="InterPro" id="IPR011761">
    <property type="entry name" value="ATP-grasp"/>
</dbReference>
<evidence type="ECO:0000259" key="6">
    <source>
        <dbReference type="PROSITE" id="PS50975"/>
    </source>
</evidence>
<evidence type="ECO:0000313" key="7">
    <source>
        <dbReference type="EMBL" id="CUS46670.1"/>
    </source>
</evidence>
<dbReference type="Gene3D" id="3.30.470.20">
    <property type="entry name" value="ATP-grasp fold, B domain"/>
    <property type="match status" value="1"/>
</dbReference>
<dbReference type="GO" id="GO:0006189">
    <property type="term" value="P:'de novo' IMP biosynthetic process"/>
    <property type="evidence" value="ECO:0007669"/>
    <property type="project" value="InterPro"/>
</dbReference>
<dbReference type="AlphaFoldDB" id="A0A160TMP3"/>
<feature type="domain" description="ATP-grasp" evidence="6">
    <location>
        <begin position="114"/>
        <end position="300"/>
    </location>
</feature>
<dbReference type="EMBL" id="CZQE01000385">
    <property type="protein sequence ID" value="CUS46670.1"/>
    <property type="molecule type" value="Genomic_DNA"/>
</dbReference>
<evidence type="ECO:0000256" key="1">
    <source>
        <dbReference type="ARBA" id="ARBA00022598"/>
    </source>
</evidence>
<dbReference type="InterPro" id="IPR011054">
    <property type="entry name" value="Rudment_hybrid_motif"/>
</dbReference>
<dbReference type="GO" id="GO:0005524">
    <property type="term" value="F:ATP binding"/>
    <property type="evidence" value="ECO:0007669"/>
    <property type="project" value="UniProtKB-KW"/>
</dbReference>
<dbReference type="InterPro" id="IPR040686">
    <property type="entry name" value="PurK_C"/>
</dbReference>
<sequence>MTGSRTPLPPGSTIGILGGGQLGRMLAVAAAQLGYRTQVLAPDAESVAAQTASSFTRADYHSRIVLDELAASADVVTYEFENIAIEPIRYLATRLPVHPAPAALEVAQDRATEKSFVDGLGGRTAPWRKVTTPDELKQALAEIGAPAILKTLRLGYDGKGQVRIRTAGEAEAAWAEIGERPAILEGFVTFSHEFSIILARGADGEMVSYPPPWNEHVDGILARSSLPAPAEIARHWAEAAALAGRVADTLCYVGVLTLEFFATDKGPVFNEMAPRVHNSGHWTIEGAVTSQFENHIRAICGLPLGDTGLMAPRVEMENLIGEDANRWAEILEEPGARLHLYGKTVRPGRKMGHVTRLARE</sequence>
<organism evidence="7">
    <name type="scientific">hydrothermal vent metagenome</name>
    <dbReference type="NCBI Taxonomy" id="652676"/>
    <lineage>
        <taxon>unclassified sequences</taxon>
        <taxon>metagenomes</taxon>
        <taxon>ecological metagenomes</taxon>
    </lineage>
</organism>
<keyword evidence="7" id="KW-0456">Lyase</keyword>
<dbReference type="GO" id="GO:0016874">
    <property type="term" value="F:ligase activity"/>
    <property type="evidence" value="ECO:0007669"/>
    <property type="project" value="UniProtKB-KW"/>
</dbReference>
<dbReference type="Gene3D" id="3.40.50.20">
    <property type="match status" value="1"/>
</dbReference>
<name>A0A160TMP3_9ZZZZ</name>
<dbReference type="SUPFAM" id="SSF56059">
    <property type="entry name" value="Glutathione synthetase ATP-binding domain-like"/>
    <property type="match status" value="1"/>
</dbReference>
<keyword evidence="1" id="KW-0436">Ligase</keyword>
<dbReference type="Gene3D" id="3.30.1490.20">
    <property type="entry name" value="ATP-grasp fold, A domain"/>
    <property type="match status" value="1"/>
</dbReference>
<dbReference type="Pfam" id="PF02222">
    <property type="entry name" value="ATP-grasp"/>
    <property type="match status" value="1"/>
</dbReference>
<keyword evidence="2" id="KW-0547">Nucleotide-binding</keyword>
<evidence type="ECO:0000256" key="5">
    <source>
        <dbReference type="ARBA" id="ARBA00025704"/>
    </source>
</evidence>
<reference evidence="7" key="1">
    <citation type="submission" date="2015-10" db="EMBL/GenBank/DDBJ databases">
        <authorList>
            <person name="Gilbert D.G."/>
        </authorList>
    </citation>
    <scope>NUCLEOTIDE SEQUENCE</scope>
</reference>
<dbReference type="PANTHER" id="PTHR11609">
    <property type="entry name" value="PURINE BIOSYNTHESIS PROTEIN 6/7, PUR6/7"/>
    <property type="match status" value="1"/>
</dbReference>
<dbReference type="GO" id="GO:0004638">
    <property type="term" value="F:phosphoribosylaminoimidazole carboxylase activity"/>
    <property type="evidence" value="ECO:0007669"/>
    <property type="project" value="UniProtKB-EC"/>
</dbReference>
<dbReference type="InterPro" id="IPR054350">
    <property type="entry name" value="PurT/PurK_preATP-grasp"/>
</dbReference>
<dbReference type="Pfam" id="PF17769">
    <property type="entry name" value="PurK_C"/>
    <property type="match status" value="1"/>
</dbReference>
<comment type="pathway">
    <text evidence="5">Purine metabolism.</text>
</comment>
<dbReference type="HAMAP" id="MF_01928">
    <property type="entry name" value="PurK"/>
    <property type="match status" value="1"/>
</dbReference>
<evidence type="ECO:0000256" key="4">
    <source>
        <dbReference type="ARBA" id="ARBA00022840"/>
    </source>
</evidence>
<dbReference type="PROSITE" id="PS50975">
    <property type="entry name" value="ATP_GRASP"/>
    <property type="match status" value="1"/>
</dbReference>
<dbReference type="PANTHER" id="PTHR11609:SF5">
    <property type="entry name" value="PHOSPHORIBOSYLAMINOIMIDAZOLE CARBOXYLASE"/>
    <property type="match status" value="1"/>
</dbReference>
<dbReference type="InterPro" id="IPR005875">
    <property type="entry name" value="PurK"/>
</dbReference>
<dbReference type="FunFam" id="3.30.1490.20:FF:000015">
    <property type="entry name" value="N5-carboxyaminoimidazole ribonucleotide synthase"/>
    <property type="match status" value="1"/>
</dbReference>
<protein>
    <submittedName>
        <fullName evidence="7">Phosphoribosylaminoimidazole carboxylase ATPase subunit</fullName>
        <ecNumber evidence="7">4.1.1.21</ecNumber>
    </submittedName>
</protein>
<keyword evidence="4" id="KW-0067">ATP-binding</keyword>
<gene>
    <name evidence="7" type="ORF">MGWOODY_Smn1784</name>
</gene>
<dbReference type="GO" id="GO:0046872">
    <property type="term" value="F:metal ion binding"/>
    <property type="evidence" value="ECO:0007669"/>
    <property type="project" value="InterPro"/>
</dbReference>
<accession>A0A160TMP3</accession>
<dbReference type="GO" id="GO:0005829">
    <property type="term" value="C:cytosol"/>
    <property type="evidence" value="ECO:0007669"/>
    <property type="project" value="TreeGrafter"/>
</dbReference>
<dbReference type="SUPFAM" id="SSF52440">
    <property type="entry name" value="PreATP-grasp domain"/>
    <property type="match status" value="1"/>
</dbReference>
<dbReference type="SUPFAM" id="SSF51246">
    <property type="entry name" value="Rudiment single hybrid motif"/>
    <property type="match status" value="1"/>
</dbReference>
<dbReference type="NCBIfam" id="TIGR01161">
    <property type="entry name" value="purK"/>
    <property type="match status" value="1"/>
</dbReference>
<dbReference type="InterPro" id="IPR016185">
    <property type="entry name" value="PreATP-grasp_dom_sf"/>
</dbReference>
<dbReference type="InterPro" id="IPR013815">
    <property type="entry name" value="ATP_grasp_subdomain_1"/>
</dbReference>
<dbReference type="Pfam" id="PF22660">
    <property type="entry name" value="RS_preATP-grasp-like"/>
    <property type="match status" value="1"/>
</dbReference>
<keyword evidence="3" id="KW-0658">Purine biosynthesis</keyword>
<dbReference type="InterPro" id="IPR003135">
    <property type="entry name" value="ATP-grasp_carboxylate-amine"/>
</dbReference>
<evidence type="ECO:0000256" key="2">
    <source>
        <dbReference type="ARBA" id="ARBA00022741"/>
    </source>
</evidence>
<dbReference type="NCBIfam" id="NF004676">
    <property type="entry name" value="PRK06019.1-2"/>
    <property type="match status" value="1"/>
</dbReference>
<dbReference type="EC" id="4.1.1.21" evidence="7"/>
<proteinExistence type="inferred from homology"/>
<dbReference type="NCBIfam" id="NF004679">
    <property type="entry name" value="PRK06019.1-5"/>
    <property type="match status" value="1"/>
</dbReference>